<keyword evidence="1" id="KW-0808">Transferase</keyword>
<dbReference type="AlphaFoldDB" id="A0AAN8J6Y0"/>
<reference evidence="3 4" key="1">
    <citation type="submission" date="2024-01" db="EMBL/GenBank/DDBJ databases">
        <title>The genome of the rayed Mediterranean limpet Patella caerulea (Linnaeus, 1758).</title>
        <authorList>
            <person name="Anh-Thu Weber A."/>
            <person name="Halstead-Nussloch G."/>
        </authorList>
    </citation>
    <scope>NUCLEOTIDE SEQUENCE [LARGE SCALE GENOMIC DNA]</scope>
    <source>
        <strain evidence="3">AATW-2023a</strain>
        <tissue evidence="3">Whole specimen</tissue>
    </source>
</reference>
<dbReference type="EC" id="2.3.1.-" evidence="1"/>
<dbReference type="Proteomes" id="UP001347796">
    <property type="component" value="Unassembled WGS sequence"/>
</dbReference>
<evidence type="ECO:0000313" key="3">
    <source>
        <dbReference type="EMBL" id="KAK6171125.1"/>
    </source>
</evidence>
<protein>
    <recommendedName>
        <fullName evidence="1">Glycine N-acyltransferase-like protein</fullName>
        <ecNumber evidence="1">2.3.1.-</ecNumber>
    </recommendedName>
</protein>
<dbReference type="GO" id="GO:0005739">
    <property type="term" value="C:mitochondrion"/>
    <property type="evidence" value="ECO:0007669"/>
    <property type="project" value="InterPro"/>
</dbReference>
<dbReference type="SUPFAM" id="SSF55729">
    <property type="entry name" value="Acyl-CoA N-acyltransferases (Nat)"/>
    <property type="match status" value="1"/>
</dbReference>
<dbReference type="GO" id="GO:0047961">
    <property type="term" value="F:glycine N-acyltransferase activity"/>
    <property type="evidence" value="ECO:0007669"/>
    <property type="project" value="InterPro"/>
</dbReference>
<dbReference type="InterPro" id="IPR010313">
    <property type="entry name" value="Glycine_N-acyltransferase"/>
</dbReference>
<dbReference type="Gene3D" id="3.40.630.30">
    <property type="match status" value="1"/>
</dbReference>
<keyword evidence="4" id="KW-1185">Reference proteome</keyword>
<dbReference type="PANTHER" id="PTHR15298:SF1">
    <property type="entry name" value="GLYCINE N-ACYLTRANSFERASE-LIKE PROTEIN"/>
    <property type="match status" value="1"/>
</dbReference>
<comment type="similarity">
    <text evidence="1">Belongs to the glycine N-acyltransferase family.</text>
</comment>
<comment type="caution">
    <text evidence="3">The sequence shown here is derived from an EMBL/GenBank/DDBJ whole genome shotgun (WGS) entry which is preliminary data.</text>
</comment>
<dbReference type="PROSITE" id="PS51186">
    <property type="entry name" value="GNAT"/>
    <property type="match status" value="1"/>
</dbReference>
<dbReference type="EMBL" id="JAZGQO010000014">
    <property type="protein sequence ID" value="KAK6171125.1"/>
    <property type="molecule type" value="Genomic_DNA"/>
</dbReference>
<gene>
    <name evidence="3" type="ORF">SNE40_019381</name>
</gene>
<dbReference type="InterPro" id="IPR000182">
    <property type="entry name" value="GNAT_dom"/>
</dbReference>
<evidence type="ECO:0000313" key="4">
    <source>
        <dbReference type="Proteomes" id="UP001347796"/>
    </source>
</evidence>
<evidence type="ECO:0000259" key="2">
    <source>
        <dbReference type="PROSITE" id="PS51186"/>
    </source>
</evidence>
<dbReference type="Pfam" id="PF08445">
    <property type="entry name" value="FR47"/>
    <property type="match status" value="1"/>
</dbReference>
<evidence type="ECO:0000256" key="1">
    <source>
        <dbReference type="RuleBase" id="RU368002"/>
    </source>
</evidence>
<name>A0AAN8J6Y0_PATCE</name>
<keyword evidence="1" id="KW-0012">Acyltransferase</keyword>
<dbReference type="InterPro" id="IPR013653">
    <property type="entry name" value="GCN5-like_dom"/>
</dbReference>
<dbReference type="PANTHER" id="PTHR15298">
    <property type="entry name" value="L-COA N-ACYLTRANSFERASE-RELATED"/>
    <property type="match status" value="1"/>
</dbReference>
<dbReference type="CDD" id="cd04301">
    <property type="entry name" value="NAT_SF"/>
    <property type="match status" value="1"/>
</dbReference>
<organism evidence="3 4">
    <name type="scientific">Patella caerulea</name>
    <name type="common">Rayed Mediterranean limpet</name>
    <dbReference type="NCBI Taxonomy" id="87958"/>
    <lineage>
        <taxon>Eukaryota</taxon>
        <taxon>Metazoa</taxon>
        <taxon>Spiralia</taxon>
        <taxon>Lophotrochozoa</taxon>
        <taxon>Mollusca</taxon>
        <taxon>Gastropoda</taxon>
        <taxon>Patellogastropoda</taxon>
        <taxon>Patelloidea</taxon>
        <taxon>Patellidae</taxon>
        <taxon>Patella</taxon>
    </lineage>
</organism>
<dbReference type="InterPro" id="IPR016181">
    <property type="entry name" value="Acyl_CoA_acyltransferase"/>
</dbReference>
<feature type="domain" description="N-acetyltransferase" evidence="2">
    <location>
        <begin position="150"/>
        <end position="281"/>
    </location>
</feature>
<proteinExistence type="inferred from homology"/>
<sequence length="281" mass="32244">MLEILKPSEYPKLLRLLGDDYIGAHQIVHLLENVFTGKIPEVKIMVDKWPEFNVVILEQVSLQPHILRKSNYTFYTKTNKQKQLEDVLLSHDIIDPDKEGLLIGLQEIDFDVIYKAMDQRNIGYIKPANPTKCFTIKSQDLIVFPVSPGLKLKPIPHDAVDSMLSAWDYADEVTPNYFYYLIDNYKTVALYDVDDSLIGYMMQTHLGTVGMLRILPDKRGKGYSKIILSNLVKMVFEDGADVVTSSIDPKNEISINLHLKTGFKDSLTQEGWLDFYPFKHE</sequence>
<accession>A0AAN8J6Y0</accession>